<dbReference type="PROSITE" id="PS50172">
    <property type="entry name" value="BRCT"/>
    <property type="match status" value="2"/>
</dbReference>
<feature type="compositionally biased region" description="Low complexity" evidence="7">
    <location>
        <begin position="182"/>
        <end position="220"/>
    </location>
</feature>
<keyword evidence="3" id="KW-0378">Hydrolase</keyword>
<dbReference type="CDD" id="cd17716">
    <property type="entry name" value="BRCT_microcephalin_rpt1"/>
    <property type="match status" value="1"/>
</dbReference>
<dbReference type="InterPro" id="IPR036420">
    <property type="entry name" value="BRCT_dom_sf"/>
</dbReference>
<keyword evidence="8" id="KW-0472">Membrane</keyword>
<proteinExistence type="predicted"/>
<reference evidence="10" key="1">
    <citation type="journal article" date="2022" name="bioRxiv">
        <title>Genomics of Preaxostyla Flagellates Illuminates Evolutionary Transitions and the Path Towards Mitochondrial Loss.</title>
        <authorList>
            <person name="Novak L.V.F."/>
            <person name="Treitli S.C."/>
            <person name="Pyrih J."/>
            <person name="Halakuc P."/>
            <person name="Pipaliya S.V."/>
            <person name="Vacek V."/>
            <person name="Brzon O."/>
            <person name="Soukal P."/>
            <person name="Eme L."/>
            <person name="Dacks J.B."/>
            <person name="Karnkowska A."/>
            <person name="Elias M."/>
            <person name="Hampl V."/>
        </authorList>
    </citation>
    <scope>NUCLEOTIDE SEQUENCE</scope>
    <source>
        <strain evidence="10">RCP-MX</strain>
    </source>
</reference>
<keyword evidence="8" id="KW-0812">Transmembrane</keyword>
<dbReference type="Pfam" id="PF00533">
    <property type="entry name" value="BRCT"/>
    <property type="match status" value="1"/>
</dbReference>
<keyword evidence="4" id="KW-0539">Nucleus</keyword>
<comment type="catalytic activity">
    <reaction evidence="6">
        <text>O-phospho-L-threonyl-[protein] + H2O = L-threonyl-[protein] + phosphate</text>
        <dbReference type="Rhea" id="RHEA:47004"/>
        <dbReference type="Rhea" id="RHEA-COMP:11060"/>
        <dbReference type="Rhea" id="RHEA-COMP:11605"/>
        <dbReference type="ChEBI" id="CHEBI:15377"/>
        <dbReference type="ChEBI" id="CHEBI:30013"/>
        <dbReference type="ChEBI" id="CHEBI:43474"/>
        <dbReference type="ChEBI" id="CHEBI:61977"/>
        <dbReference type="EC" id="3.1.3.16"/>
    </reaction>
</comment>
<feature type="region of interest" description="Disordered" evidence="7">
    <location>
        <begin position="144"/>
        <end position="467"/>
    </location>
</feature>
<dbReference type="Proteomes" id="UP001141327">
    <property type="component" value="Unassembled WGS sequence"/>
</dbReference>
<evidence type="ECO:0000313" key="11">
    <source>
        <dbReference type="Proteomes" id="UP001141327"/>
    </source>
</evidence>
<dbReference type="PANTHER" id="PTHR23081:SF36">
    <property type="entry name" value="RNA POLYMERASE II SUBUNIT A C-TERMINAL DOMAIN PHOSPHATASE"/>
    <property type="match status" value="1"/>
</dbReference>
<feature type="compositionally biased region" description="Basic and acidic residues" evidence="7">
    <location>
        <begin position="446"/>
        <end position="462"/>
    </location>
</feature>
<evidence type="ECO:0000256" key="4">
    <source>
        <dbReference type="ARBA" id="ARBA00023242"/>
    </source>
</evidence>
<keyword evidence="8" id="KW-1133">Transmembrane helix</keyword>
<feature type="compositionally biased region" description="Pro residues" evidence="7">
    <location>
        <begin position="315"/>
        <end position="324"/>
    </location>
</feature>
<comment type="caution">
    <text evidence="10">The sequence shown here is derived from an EMBL/GenBank/DDBJ whole genome shotgun (WGS) entry which is preliminary data.</text>
</comment>
<sequence length="862" mass="92112">MLKTEWEAQPPSFSRRIFFPLLRERGVTQGASLSDLCVIEFMATRVLDGVVAVIKVFFEDGQPASEAELQKKLEELGAKVVSRLPKTRPSKSGQSITHLIYKNAPKADFNAAAAQDIHIVSPLWVDKCFLTKTRQPEDDYIVTDAAASSQKRRKSLVPGELPERLGGTPSTPATVRPPPLGTPASTPSAAADSTKTPAPATSSSPLALNPTPTPAVSQQPPATPAPAPPASAVCTPAPAAALSLRLDDEGEGEAAAEGRTTPKKHGREGGLASQTAALPASSQKRGRMEQPQPQQPGASVDLDEDLGLEPTHGASPPPPPPPSSAAPTVPATPVAPPAAAKPRAAKSPVIADDDDEEEKGAGAGAGAGAGHLIPSPPATPAPAKLTATAAALQATKTPAPAARKPSATPAATPLRAPALKKHPATPAPAIVDDDESQPAAAPKGSKQADKGKEKPRQKDKPKMSAQQRRVIAEMSMRRGYVSLCVAVMCRYASRLCVAMRRGYVSRLCVAVMCRDYVSRLCVAIMCRDYVSRLCVAIMCRDFVSLCCVLCVVVSYVSLLCVAIMCRYYVSLLCVAIMCRYYVSLLCVAIMCRYYVSLLCVAIMCRCVPPCDVILGARFDPFCPDAPPQPPKRPVVADDDESQQPSAAPARPFSLHTAPHRIASPPSHLTVIGLTCMDSRKRAALVEKMMESTLEATILDEEASPLSFRRLTHLVVAEKRRNFKVMMAIAKGAQIVRPGWLERSIETGQWAPEDEFRAEFFPAFARAAARKPEDAPLLGQQKFHLRKGAEFALSREYIRMFPSPDVCVVCTPACLSAFGGRSHLHLRAASPQASFPAHPTATTTAVPRDFRPGDPLLVTWMQE</sequence>
<evidence type="ECO:0000256" key="1">
    <source>
        <dbReference type="ARBA" id="ARBA00004123"/>
    </source>
</evidence>
<organism evidence="10 11">
    <name type="scientific">Paratrimastix pyriformis</name>
    <dbReference type="NCBI Taxonomy" id="342808"/>
    <lineage>
        <taxon>Eukaryota</taxon>
        <taxon>Metamonada</taxon>
        <taxon>Preaxostyla</taxon>
        <taxon>Paratrimastigidae</taxon>
        <taxon>Paratrimastix</taxon>
    </lineage>
</organism>
<evidence type="ECO:0000256" key="6">
    <source>
        <dbReference type="ARBA" id="ARBA00048336"/>
    </source>
</evidence>
<protein>
    <recommendedName>
        <fullName evidence="2">protein-serine/threonine phosphatase</fullName>
        <ecNumber evidence="2">3.1.3.16</ecNumber>
    </recommendedName>
</protein>
<comment type="subcellular location">
    <subcellularLocation>
        <location evidence="1">Nucleus</location>
    </subcellularLocation>
</comment>
<evidence type="ECO:0000256" key="5">
    <source>
        <dbReference type="ARBA" id="ARBA00047761"/>
    </source>
</evidence>
<dbReference type="SUPFAM" id="SSF52113">
    <property type="entry name" value="BRCT domain"/>
    <property type="match status" value="2"/>
</dbReference>
<evidence type="ECO:0000256" key="8">
    <source>
        <dbReference type="SAM" id="Phobius"/>
    </source>
</evidence>
<feature type="compositionally biased region" description="Low complexity" evidence="7">
    <location>
        <begin position="325"/>
        <end position="348"/>
    </location>
</feature>
<dbReference type="SMART" id="SM00292">
    <property type="entry name" value="BRCT"/>
    <property type="match status" value="2"/>
</dbReference>
<keyword evidence="11" id="KW-1185">Reference proteome</keyword>
<dbReference type="EMBL" id="JAPMOS010000048">
    <property type="protein sequence ID" value="KAJ4457376.1"/>
    <property type="molecule type" value="Genomic_DNA"/>
</dbReference>
<evidence type="ECO:0000313" key="10">
    <source>
        <dbReference type="EMBL" id="KAJ4457376.1"/>
    </source>
</evidence>
<evidence type="ECO:0000259" key="9">
    <source>
        <dbReference type="PROSITE" id="PS50172"/>
    </source>
</evidence>
<dbReference type="Gene3D" id="3.40.50.10190">
    <property type="entry name" value="BRCT domain"/>
    <property type="match status" value="2"/>
</dbReference>
<dbReference type="PANTHER" id="PTHR23081">
    <property type="entry name" value="RNA POLYMERASE II CTD PHOSPHATASE"/>
    <property type="match status" value="1"/>
</dbReference>
<feature type="compositionally biased region" description="Low complexity" evidence="7">
    <location>
        <begin position="381"/>
        <end position="417"/>
    </location>
</feature>
<evidence type="ECO:0000256" key="2">
    <source>
        <dbReference type="ARBA" id="ARBA00013081"/>
    </source>
</evidence>
<feature type="transmembrane region" description="Helical" evidence="8">
    <location>
        <begin position="542"/>
        <end position="569"/>
    </location>
</feature>
<comment type="catalytic activity">
    <reaction evidence="5">
        <text>O-phospho-L-seryl-[protein] + H2O = L-seryl-[protein] + phosphate</text>
        <dbReference type="Rhea" id="RHEA:20629"/>
        <dbReference type="Rhea" id="RHEA-COMP:9863"/>
        <dbReference type="Rhea" id="RHEA-COMP:11604"/>
        <dbReference type="ChEBI" id="CHEBI:15377"/>
        <dbReference type="ChEBI" id="CHEBI:29999"/>
        <dbReference type="ChEBI" id="CHEBI:43474"/>
        <dbReference type="ChEBI" id="CHEBI:83421"/>
        <dbReference type="EC" id="3.1.3.16"/>
    </reaction>
</comment>
<evidence type="ECO:0000256" key="3">
    <source>
        <dbReference type="ARBA" id="ARBA00022801"/>
    </source>
</evidence>
<dbReference type="EC" id="3.1.3.16" evidence="2"/>
<evidence type="ECO:0000256" key="7">
    <source>
        <dbReference type="SAM" id="MobiDB-lite"/>
    </source>
</evidence>
<feature type="compositionally biased region" description="Polar residues" evidence="7">
    <location>
        <begin position="272"/>
        <end position="283"/>
    </location>
</feature>
<feature type="compositionally biased region" description="Low complexity" evidence="7">
    <location>
        <begin position="230"/>
        <end position="241"/>
    </location>
</feature>
<dbReference type="InterPro" id="IPR039189">
    <property type="entry name" value="Fcp1"/>
</dbReference>
<feature type="region of interest" description="Disordered" evidence="7">
    <location>
        <begin position="629"/>
        <end position="650"/>
    </location>
</feature>
<name>A0ABQ8UDQ0_9EUKA</name>
<feature type="domain" description="BRCT" evidence="9">
    <location>
        <begin position="708"/>
        <end position="757"/>
    </location>
</feature>
<dbReference type="InterPro" id="IPR001357">
    <property type="entry name" value="BRCT_dom"/>
</dbReference>
<accession>A0ABQ8UDQ0</accession>
<gene>
    <name evidence="10" type="ORF">PAPYR_7188</name>
</gene>
<feature type="domain" description="BRCT" evidence="9">
    <location>
        <begin position="42"/>
        <end position="142"/>
    </location>
</feature>